<organism evidence="2 3">
    <name type="scientific">Rotaria sordida</name>
    <dbReference type="NCBI Taxonomy" id="392033"/>
    <lineage>
        <taxon>Eukaryota</taxon>
        <taxon>Metazoa</taxon>
        <taxon>Spiralia</taxon>
        <taxon>Gnathifera</taxon>
        <taxon>Rotifera</taxon>
        <taxon>Eurotatoria</taxon>
        <taxon>Bdelloidea</taxon>
        <taxon>Philodinida</taxon>
        <taxon>Philodinidae</taxon>
        <taxon>Rotaria</taxon>
    </lineage>
</organism>
<evidence type="ECO:0000313" key="2">
    <source>
        <dbReference type="EMBL" id="CAF1229018.1"/>
    </source>
</evidence>
<evidence type="ECO:0000256" key="1">
    <source>
        <dbReference type="SAM" id="SignalP"/>
    </source>
</evidence>
<accession>A0A814YH23</accession>
<feature type="chain" id="PRO_5032406353" evidence="1">
    <location>
        <begin position="21"/>
        <end position="151"/>
    </location>
</feature>
<reference evidence="2" key="1">
    <citation type="submission" date="2021-02" db="EMBL/GenBank/DDBJ databases">
        <authorList>
            <person name="Nowell W R."/>
        </authorList>
    </citation>
    <scope>NUCLEOTIDE SEQUENCE</scope>
</reference>
<comment type="caution">
    <text evidence="2">The sequence shown here is derived from an EMBL/GenBank/DDBJ whole genome shotgun (WGS) entry which is preliminary data.</text>
</comment>
<evidence type="ECO:0000313" key="3">
    <source>
        <dbReference type="Proteomes" id="UP000663882"/>
    </source>
</evidence>
<dbReference type="AlphaFoldDB" id="A0A814YH23"/>
<feature type="signal peptide" evidence="1">
    <location>
        <begin position="1"/>
        <end position="20"/>
    </location>
</feature>
<name>A0A814YH23_9BILA</name>
<gene>
    <name evidence="2" type="ORF">RFH988_LOCUS26062</name>
</gene>
<dbReference type="EMBL" id="CAJNOO010002037">
    <property type="protein sequence ID" value="CAF1229018.1"/>
    <property type="molecule type" value="Genomic_DNA"/>
</dbReference>
<protein>
    <submittedName>
        <fullName evidence="2">Uncharacterized protein</fullName>
    </submittedName>
</protein>
<proteinExistence type="predicted"/>
<dbReference type="Proteomes" id="UP000663882">
    <property type="component" value="Unassembled WGS sequence"/>
</dbReference>
<keyword evidence="1" id="KW-0732">Signal</keyword>
<sequence>MKSIIVVGILLLGYVALSGTFQCYSHDECSINCIQLSNTIRSCTGDDNRCYKAAFPDVITRDCAKERCNVQIKNVEVMKSIIVVGILLLGYVALSGTFQWYSHDECSINCIQLSNTIRSCTDNDNRCYKAAFPDVITRGCAKERYNVQCLL</sequence>